<proteinExistence type="predicted"/>
<dbReference type="EMBL" id="JBHULU010000037">
    <property type="protein sequence ID" value="MFD2516145.1"/>
    <property type="molecule type" value="Genomic_DNA"/>
</dbReference>
<dbReference type="Proteomes" id="UP001597544">
    <property type="component" value="Unassembled WGS sequence"/>
</dbReference>
<evidence type="ECO:0000313" key="1">
    <source>
        <dbReference type="EMBL" id="MFD2516145.1"/>
    </source>
</evidence>
<accession>A0ABW5ITW2</accession>
<comment type="caution">
    <text evidence="1">The sequence shown here is derived from an EMBL/GenBank/DDBJ whole genome shotgun (WGS) entry which is preliminary data.</text>
</comment>
<keyword evidence="2" id="KW-1185">Reference proteome</keyword>
<sequence>MLILHLSTLTIISFVPGERAGVSIKKVCLRKEAQKQLAASAEKAIYLKQLLNKAPDTKNGQKDGAVEIHCSVKLISTAAANTFVFIPLYLAYQKSGFNQINYYSPSKFLEPDPPRHS</sequence>
<gene>
    <name evidence="1" type="ORF">ACFSRY_19900</name>
</gene>
<organism evidence="1 2">
    <name type="scientific">Pontibacter locisalis</name>
    <dbReference type="NCBI Taxonomy" id="1719035"/>
    <lineage>
        <taxon>Bacteria</taxon>
        <taxon>Pseudomonadati</taxon>
        <taxon>Bacteroidota</taxon>
        <taxon>Cytophagia</taxon>
        <taxon>Cytophagales</taxon>
        <taxon>Hymenobacteraceae</taxon>
        <taxon>Pontibacter</taxon>
    </lineage>
</organism>
<name>A0ABW5ITW2_9BACT</name>
<protein>
    <submittedName>
        <fullName evidence="1">Uncharacterized protein</fullName>
    </submittedName>
</protein>
<dbReference type="RefSeq" id="WP_377512376.1">
    <property type="nucleotide sequence ID" value="NZ_JBHULU010000037.1"/>
</dbReference>
<reference evidence="2" key="1">
    <citation type="journal article" date="2019" name="Int. J. Syst. Evol. Microbiol.">
        <title>The Global Catalogue of Microorganisms (GCM) 10K type strain sequencing project: providing services to taxonomists for standard genome sequencing and annotation.</title>
        <authorList>
            <consortium name="The Broad Institute Genomics Platform"/>
            <consortium name="The Broad Institute Genome Sequencing Center for Infectious Disease"/>
            <person name="Wu L."/>
            <person name="Ma J."/>
        </authorList>
    </citation>
    <scope>NUCLEOTIDE SEQUENCE [LARGE SCALE GENOMIC DNA]</scope>
    <source>
        <strain evidence="2">KCTC 42498</strain>
    </source>
</reference>
<evidence type="ECO:0000313" key="2">
    <source>
        <dbReference type="Proteomes" id="UP001597544"/>
    </source>
</evidence>